<proteinExistence type="predicted"/>
<dbReference type="InterPro" id="IPR038056">
    <property type="entry name" value="YjbR-like_sf"/>
</dbReference>
<dbReference type="AlphaFoldDB" id="A0A4Q9KG20"/>
<sequence length="133" mass="14767">MTHPLMFDADDPILASLRELALSFPGAQEKVSHGRPVWFTQNHFASFGGHVKGSHGDTSLARALLFKPDADHRDLLLGDERFVVPAYVGPFGWLAIALDTWEPSWDEVLVLLDESFRMTAPPKLVKELDSRAG</sequence>
<dbReference type="InterPro" id="IPR058532">
    <property type="entry name" value="YjbR/MT2646/Rv2570-like"/>
</dbReference>
<keyword evidence="2" id="KW-1185">Reference proteome</keyword>
<evidence type="ECO:0000313" key="2">
    <source>
        <dbReference type="Proteomes" id="UP000292373"/>
    </source>
</evidence>
<dbReference type="EMBL" id="SDMQ01000004">
    <property type="protein sequence ID" value="TBT85858.1"/>
    <property type="molecule type" value="Genomic_DNA"/>
</dbReference>
<dbReference type="GO" id="GO:0003677">
    <property type="term" value="F:DNA binding"/>
    <property type="evidence" value="ECO:0007669"/>
    <property type="project" value="UniProtKB-KW"/>
</dbReference>
<organism evidence="1 2">
    <name type="scientific">Propioniciclava sinopodophylli</name>
    <dbReference type="NCBI Taxonomy" id="1837344"/>
    <lineage>
        <taxon>Bacteria</taxon>
        <taxon>Bacillati</taxon>
        <taxon>Actinomycetota</taxon>
        <taxon>Actinomycetes</taxon>
        <taxon>Propionibacteriales</taxon>
        <taxon>Propionibacteriaceae</taxon>
        <taxon>Propioniciclava</taxon>
    </lineage>
</organism>
<name>A0A4Q9KG20_9ACTN</name>
<gene>
    <name evidence="1" type="ORF">ET989_05225</name>
</gene>
<keyword evidence="1" id="KW-0238">DNA-binding</keyword>
<protein>
    <submittedName>
        <fullName evidence="1">MmcQ/YjbR family DNA-binding protein</fullName>
    </submittedName>
</protein>
<dbReference type="Gene3D" id="3.90.1150.30">
    <property type="match status" value="1"/>
</dbReference>
<dbReference type="Proteomes" id="UP000292373">
    <property type="component" value="Unassembled WGS sequence"/>
</dbReference>
<accession>A0A4Q9KG20</accession>
<reference evidence="1 2" key="1">
    <citation type="submission" date="2019-01" db="EMBL/GenBank/DDBJ databases">
        <title>Lactibacter flavus gen. nov., sp. nov., a novel bacterium of the family Propionibacteriaceae isolated from raw milk and dairy products.</title>
        <authorList>
            <person name="Huptas C."/>
            <person name="Wenning M."/>
            <person name="Breitenwieser F."/>
            <person name="Doll E."/>
            <person name="Von Neubeck M."/>
            <person name="Busse H.-J."/>
            <person name="Scherer S."/>
        </authorList>
    </citation>
    <scope>NUCLEOTIDE SEQUENCE [LARGE SCALE GENOMIC DNA]</scope>
    <source>
        <strain evidence="1 2">KCTC 33808</strain>
    </source>
</reference>
<dbReference type="OrthoDB" id="8479417at2"/>
<evidence type="ECO:0000313" key="1">
    <source>
        <dbReference type="EMBL" id="TBT85858.1"/>
    </source>
</evidence>
<dbReference type="RefSeq" id="WP_131167508.1">
    <property type="nucleotide sequence ID" value="NZ_SDMQ01000004.1"/>
</dbReference>
<dbReference type="Pfam" id="PF04237">
    <property type="entry name" value="YjbR"/>
    <property type="match status" value="1"/>
</dbReference>
<comment type="caution">
    <text evidence="1">The sequence shown here is derived from an EMBL/GenBank/DDBJ whole genome shotgun (WGS) entry which is preliminary data.</text>
</comment>
<dbReference type="SUPFAM" id="SSF142906">
    <property type="entry name" value="YjbR-like"/>
    <property type="match status" value="1"/>
</dbReference>